<sequence>MVVRPSAGVVDQRYEERTLITGPENATKMGKATVGGTRRAALGELTNVPGAAVNAKKTVLSKGTTKQALNQKAKPKLVPVVPAASVPEESADVSMKEEELCQAFSDALLTVEDIDDQDGDMPQLCAEYVKDIYAYLMVLEVTRISKKRCFVFNWLRFTDPNPLLTGFSSIAKTKCATQVLARL</sequence>
<evidence type="ECO:0000313" key="2">
    <source>
        <dbReference type="Proteomes" id="UP001174136"/>
    </source>
</evidence>
<protein>
    <submittedName>
        <fullName evidence="1">G2/mitotic-specific cyclin-B2</fullName>
    </submittedName>
</protein>
<dbReference type="EMBL" id="JAOPHQ010005129">
    <property type="protein sequence ID" value="KAK0136726.1"/>
    <property type="molecule type" value="Genomic_DNA"/>
</dbReference>
<comment type="caution">
    <text evidence="1">The sequence shown here is derived from an EMBL/GenBank/DDBJ whole genome shotgun (WGS) entry which is preliminary data.</text>
</comment>
<organism evidence="1 2">
    <name type="scientific">Merluccius polli</name>
    <name type="common">Benguela hake</name>
    <name type="synonym">Merluccius cadenati</name>
    <dbReference type="NCBI Taxonomy" id="89951"/>
    <lineage>
        <taxon>Eukaryota</taxon>
        <taxon>Metazoa</taxon>
        <taxon>Chordata</taxon>
        <taxon>Craniata</taxon>
        <taxon>Vertebrata</taxon>
        <taxon>Euteleostomi</taxon>
        <taxon>Actinopterygii</taxon>
        <taxon>Neopterygii</taxon>
        <taxon>Teleostei</taxon>
        <taxon>Neoteleostei</taxon>
        <taxon>Acanthomorphata</taxon>
        <taxon>Zeiogadaria</taxon>
        <taxon>Gadariae</taxon>
        <taxon>Gadiformes</taxon>
        <taxon>Gadoidei</taxon>
        <taxon>Merlucciidae</taxon>
        <taxon>Merluccius</taxon>
    </lineage>
</organism>
<evidence type="ECO:0000313" key="1">
    <source>
        <dbReference type="EMBL" id="KAK0136726.1"/>
    </source>
</evidence>
<dbReference type="Proteomes" id="UP001174136">
    <property type="component" value="Unassembled WGS sequence"/>
</dbReference>
<reference evidence="1" key="1">
    <citation type="journal article" date="2023" name="Front. Mar. Sci.">
        <title>A new Merluccius polli reference genome to investigate the effects of global change in West African waters.</title>
        <authorList>
            <person name="Mateo J.L."/>
            <person name="Blanco-Fernandez C."/>
            <person name="Garcia-Vazquez E."/>
            <person name="Machado-Schiaffino G."/>
        </authorList>
    </citation>
    <scope>NUCLEOTIDE SEQUENCE</scope>
    <source>
        <strain evidence="1">C29</strain>
        <tissue evidence="1">Fin</tissue>
    </source>
</reference>
<accession>A0AA47NSF8</accession>
<gene>
    <name evidence="1" type="primary">ccnb2_1</name>
    <name evidence="1" type="ORF">N1851_027079</name>
</gene>
<keyword evidence="2" id="KW-1185">Reference proteome</keyword>
<proteinExistence type="predicted"/>
<name>A0AA47NSF8_MERPO</name>
<dbReference type="AlphaFoldDB" id="A0AA47NSF8"/>